<organism evidence="1 2">
    <name type="scientific">Candidatus Borkfalkia ceftriaxoniphila</name>
    <dbReference type="NCBI Taxonomy" id="2508949"/>
    <lineage>
        <taxon>Bacteria</taxon>
        <taxon>Bacillati</taxon>
        <taxon>Bacillota</taxon>
        <taxon>Clostridia</taxon>
        <taxon>Christensenellales</taxon>
        <taxon>Christensenellaceae</taxon>
        <taxon>Candidatus Borkfalkia</taxon>
    </lineage>
</organism>
<accession>A0A4Q2KDA3</accession>
<gene>
    <name evidence="1" type="ORF">ESZ91_02435</name>
</gene>
<comment type="caution">
    <text evidence="1">The sequence shown here is derived from an EMBL/GenBank/DDBJ whole genome shotgun (WGS) entry which is preliminary data.</text>
</comment>
<sequence>MQKWMRRDALQALSVFYFIGENDAFQNFSARNSDAEMKKYWRKEVKHILKENKSLIRKSFSPEIARYFYTPHGFIRRCKIDEEIFEAIAAEKRAMRQKLDEAIAAEGLLPFDGENYRDFPALKDRALFEDYHDDDMAQPSFAKDEVLLTIKKSAGDIELRFCGVAEFHADLRPADVVQFLDRELYRRADGLYEYDLECTSGEARIVFQSADARCVRPVSTVPYILGSVERHRKVFAELAREDRDVLVSSGSDPEFPDLYSLCGNFLHEKNVMFSLSDEDSLLLSIVRLSEKLNEPEEFSDGPCGYEGFFRLPLPHTETETLLKKYAPEWLAREYSQALGAFEKKDEQTIANLSSLWRIKNIFALPEAVQKNFAESLNSPFEEYKNALDPDRSQSVFVRVIYDYCTDRK</sequence>
<evidence type="ECO:0000313" key="1">
    <source>
        <dbReference type="EMBL" id="RXZ61261.1"/>
    </source>
</evidence>
<reference evidence="1 2" key="1">
    <citation type="journal article" date="2019" name="Gut">
        <title>Antibiotics-induced monodominance of a novel gut bacterial order.</title>
        <authorList>
            <person name="Hildebrand F."/>
            <person name="Moitinho-Silva L."/>
            <person name="Blasche S."/>
            <person name="Jahn M.T."/>
            <person name="Gossmann T.I."/>
            <person name="Heuerta-Cepas J."/>
            <person name="Hercog R."/>
            <person name="Luetge M."/>
            <person name="Bahram M."/>
            <person name="Pryszlak A."/>
            <person name="Alves R.J."/>
            <person name="Waszak S.M."/>
            <person name="Zhu A."/>
            <person name="Ye L."/>
            <person name="Costea P.I."/>
            <person name="Aalvink S."/>
            <person name="Belzer C."/>
            <person name="Forslund S.K."/>
            <person name="Sunagawa S."/>
            <person name="Hentschel U."/>
            <person name="Merten C."/>
            <person name="Patil K.R."/>
            <person name="Benes V."/>
            <person name="Bork P."/>
        </authorList>
    </citation>
    <scope>NUCLEOTIDE SEQUENCE [LARGE SCALE GENOMIC DNA]</scope>
    <source>
        <strain evidence="1 2">HDS1380</strain>
    </source>
</reference>
<evidence type="ECO:0000313" key="2">
    <source>
        <dbReference type="Proteomes" id="UP000291269"/>
    </source>
</evidence>
<dbReference type="RefSeq" id="WP_129223773.1">
    <property type="nucleotide sequence ID" value="NZ_SDOZ01000002.1"/>
</dbReference>
<keyword evidence="2" id="KW-1185">Reference proteome</keyword>
<dbReference type="AlphaFoldDB" id="A0A4Q2KDA3"/>
<protein>
    <submittedName>
        <fullName evidence="1">Uncharacterized protein</fullName>
    </submittedName>
</protein>
<name>A0A4Q2KDA3_9FIRM</name>
<dbReference type="Proteomes" id="UP000291269">
    <property type="component" value="Unassembled WGS sequence"/>
</dbReference>
<dbReference type="EMBL" id="SDOZ01000002">
    <property type="protein sequence ID" value="RXZ61261.1"/>
    <property type="molecule type" value="Genomic_DNA"/>
</dbReference>
<proteinExistence type="predicted"/>